<protein>
    <submittedName>
        <fullName evidence="1">Uncharacterized protein</fullName>
    </submittedName>
</protein>
<accession>A0A0F9F000</accession>
<dbReference type="AlphaFoldDB" id="A0A0F9F000"/>
<comment type="caution">
    <text evidence="1">The sequence shown here is derived from an EMBL/GenBank/DDBJ whole genome shotgun (WGS) entry which is preliminary data.</text>
</comment>
<organism evidence="1">
    <name type="scientific">marine sediment metagenome</name>
    <dbReference type="NCBI Taxonomy" id="412755"/>
    <lineage>
        <taxon>unclassified sequences</taxon>
        <taxon>metagenomes</taxon>
        <taxon>ecological metagenomes</taxon>
    </lineage>
</organism>
<sequence length="171" mass="19103">MIYKIVEISTVLDTSLTYVLVEFWLTLESIRKGDPPLLTNDFLMQLQATSTRIITNGDGWLKTVEGIFIDPNTLDPDGPQPEWELETVPRDVPAEIKGNIEDYEHRASTSQLTGNHTADASKPLYKEGQIVTQRVDTPLVKRDQSDPKDILAKTGVQDLIGAEIEVRLATL</sequence>
<name>A0A0F9F000_9ZZZZ</name>
<proteinExistence type="predicted"/>
<gene>
    <name evidence="1" type="ORF">LCGC14_2012570</name>
</gene>
<dbReference type="EMBL" id="LAZR01023100">
    <property type="protein sequence ID" value="KKL79664.1"/>
    <property type="molecule type" value="Genomic_DNA"/>
</dbReference>
<evidence type="ECO:0000313" key="1">
    <source>
        <dbReference type="EMBL" id="KKL79664.1"/>
    </source>
</evidence>
<reference evidence="1" key="1">
    <citation type="journal article" date="2015" name="Nature">
        <title>Complex archaea that bridge the gap between prokaryotes and eukaryotes.</title>
        <authorList>
            <person name="Spang A."/>
            <person name="Saw J.H."/>
            <person name="Jorgensen S.L."/>
            <person name="Zaremba-Niedzwiedzka K."/>
            <person name="Martijn J."/>
            <person name="Lind A.E."/>
            <person name="van Eijk R."/>
            <person name="Schleper C."/>
            <person name="Guy L."/>
            <person name="Ettema T.J."/>
        </authorList>
    </citation>
    <scope>NUCLEOTIDE SEQUENCE</scope>
</reference>